<evidence type="ECO:0000256" key="3">
    <source>
        <dbReference type="ARBA" id="ARBA00022485"/>
    </source>
</evidence>
<dbReference type="SFLD" id="SFLDG01062">
    <property type="entry name" value="methyltransferase_(Class_A)"/>
    <property type="match status" value="1"/>
</dbReference>
<dbReference type="GO" id="GO:0002935">
    <property type="term" value="F:tRNA (adenine(37)-C2)-methyltransferase activity"/>
    <property type="evidence" value="ECO:0007669"/>
    <property type="project" value="UniProtKB-UniRule"/>
</dbReference>
<dbReference type="PANTHER" id="PTHR30544:SF5">
    <property type="entry name" value="RADICAL SAM CORE DOMAIN-CONTAINING PROTEIN"/>
    <property type="match status" value="1"/>
</dbReference>
<keyword evidence="10 13" id="KW-0408">Iron</keyword>
<dbReference type="InterPro" id="IPR027492">
    <property type="entry name" value="RNA_MTrfase_RlmN"/>
</dbReference>
<feature type="binding site" evidence="13">
    <location>
        <position position="126"/>
    </location>
    <ligand>
        <name>[4Fe-4S] cluster</name>
        <dbReference type="ChEBI" id="CHEBI:49883"/>
        <note>4Fe-4S-S-AdoMet</note>
    </ligand>
</feature>
<evidence type="ECO:0000256" key="5">
    <source>
        <dbReference type="ARBA" id="ARBA00022552"/>
    </source>
</evidence>
<keyword evidence="9 13" id="KW-0479">Metal-binding</keyword>
<dbReference type="GO" id="GO:0000049">
    <property type="term" value="F:tRNA binding"/>
    <property type="evidence" value="ECO:0007669"/>
    <property type="project" value="UniProtKB-UniRule"/>
</dbReference>
<dbReference type="InterPro" id="IPR013785">
    <property type="entry name" value="Aldolase_TIM"/>
</dbReference>
<evidence type="ECO:0000259" key="14">
    <source>
        <dbReference type="PROSITE" id="PS51918"/>
    </source>
</evidence>
<gene>
    <name evidence="13" type="primary">rlmN</name>
    <name evidence="15" type="ORF">MEBOL_004746</name>
</gene>
<feature type="binding site" evidence="13">
    <location>
        <position position="130"/>
    </location>
    <ligand>
        <name>[4Fe-4S] cluster</name>
        <dbReference type="ChEBI" id="CHEBI:49883"/>
        <note>4Fe-4S-S-AdoMet</note>
    </ligand>
</feature>
<reference evidence="15 16" key="1">
    <citation type="submission" date="2017-06" db="EMBL/GenBank/DDBJ databases">
        <authorList>
            <person name="Kim H.J."/>
            <person name="Triplett B.A."/>
        </authorList>
    </citation>
    <scope>NUCLEOTIDE SEQUENCE [LARGE SCALE GENOMIC DNA]</scope>
    <source>
        <strain evidence="15 16">DSM 14713</strain>
    </source>
</reference>
<organism evidence="15 16">
    <name type="scientific">Melittangium boletus DSM 14713</name>
    <dbReference type="NCBI Taxonomy" id="1294270"/>
    <lineage>
        <taxon>Bacteria</taxon>
        <taxon>Pseudomonadati</taxon>
        <taxon>Myxococcota</taxon>
        <taxon>Myxococcia</taxon>
        <taxon>Myxococcales</taxon>
        <taxon>Cystobacterineae</taxon>
        <taxon>Archangiaceae</taxon>
        <taxon>Melittangium</taxon>
    </lineage>
</organism>
<sequence>MCYRSGTMPPTSAPSRVNLYDLPRAALGELLSTWGYSAHYRDLLWTALYRQQVASFDELQGVKPELVSVLRERARLERPATHHEAFSTDGFTRKLLLRMQDGQTVETVLMRFKGRATVCLSTQAGCAMGCVFCATGQMGFVRHLSPGEIIGQVLHVTRLLRETNESLRNVVLMGMGEPLHNYEGTLAAVDILVDALGLALGPRFITLSTVGVVPGIRRLADEDRPVQLAVSLHGATDAERGALVPAARKWPLAELMDACRYYTDKRKRRIFYEWALIAGQNDTPEQAHALGQLLRGMDAHVNLIPLNPTVGYAERPSGPDAVRGFQDILAGYGLPSTVRQRRGIDIDAGCGQLKAAVERVRPVRVAAVP</sequence>
<evidence type="ECO:0000256" key="11">
    <source>
        <dbReference type="ARBA" id="ARBA00023014"/>
    </source>
</evidence>
<keyword evidence="13" id="KW-0819">tRNA processing</keyword>
<evidence type="ECO:0000256" key="2">
    <source>
        <dbReference type="ARBA" id="ARBA00007544"/>
    </source>
</evidence>
<dbReference type="SFLD" id="SFLDF00275">
    <property type="entry name" value="adenosine_C2_methyltransferase"/>
    <property type="match status" value="1"/>
</dbReference>
<evidence type="ECO:0000256" key="4">
    <source>
        <dbReference type="ARBA" id="ARBA00022490"/>
    </source>
</evidence>
<evidence type="ECO:0000256" key="13">
    <source>
        <dbReference type="HAMAP-Rule" id="MF_01849"/>
    </source>
</evidence>
<dbReference type="GO" id="GO:0070040">
    <property type="term" value="F:rRNA (adenine(2503)-C2-)-methyltransferase activity"/>
    <property type="evidence" value="ECO:0007669"/>
    <property type="project" value="UniProtKB-UniRule"/>
</dbReference>
<comment type="cofactor">
    <cofactor evidence="13">
        <name>[4Fe-4S] cluster</name>
        <dbReference type="ChEBI" id="CHEBI:49883"/>
    </cofactor>
    <text evidence="13">Binds 1 [4Fe-4S] cluster. The cluster is coordinated with 3 cysteines and an exchangeable S-adenosyl-L-methionine.</text>
</comment>
<dbReference type="CDD" id="cd01335">
    <property type="entry name" value="Radical_SAM"/>
    <property type="match status" value="1"/>
</dbReference>
<keyword evidence="11 13" id="KW-0411">Iron-sulfur</keyword>
<dbReference type="SFLD" id="SFLDS00029">
    <property type="entry name" value="Radical_SAM"/>
    <property type="match status" value="1"/>
</dbReference>
<comment type="catalytic activity">
    <reaction evidence="13">
        <text>adenosine(2503) in 23S rRNA + 2 reduced [2Fe-2S]-[ferredoxin] + 2 S-adenosyl-L-methionine = 2-methyladenosine(2503) in 23S rRNA + 5'-deoxyadenosine + L-methionine + 2 oxidized [2Fe-2S]-[ferredoxin] + S-adenosyl-L-homocysteine</text>
        <dbReference type="Rhea" id="RHEA:42916"/>
        <dbReference type="Rhea" id="RHEA-COMP:10000"/>
        <dbReference type="Rhea" id="RHEA-COMP:10001"/>
        <dbReference type="Rhea" id="RHEA-COMP:10152"/>
        <dbReference type="Rhea" id="RHEA-COMP:10282"/>
        <dbReference type="ChEBI" id="CHEBI:17319"/>
        <dbReference type="ChEBI" id="CHEBI:33737"/>
        <dbReference type="ChEBI" id="CHEBI:33738"/>
        <dbReference type="ChEBI" id="CHEBI:57844"/>
        <dbReference type="ChEBI" id="CHEBI:57856"/>
        <dbReference type="ChEBI" id="CHEBI:59789"/>
        <dbReference type="ChEBI" id="CHEBI:74411"/>
        <dbReference type="ChEBI" id="CHEBI:74497"/>
        <dbReference type="EC" id="2.1.1.192"/>
    </reaction>
</comment>
<feature type="binding site" evidence="13">
    <location>
        <position position="133"/>
    </location>
    <ligand>
        <name>[4Fe-4S] cluster</name>
        <dbReference type="ChEBI" id="CHEBI:49883"/>
        <note>4Fe-4S-S-AdoMet</note>
    </ligand>
</feature>
<keyword evidence="4 13" id="KW-0963">Cytoplasm</keyword>
<comment type="catalytic activity">
    <reaction evidence="13">
        <text>adenosine(37) in tRNA + 2 reduced [2Fe-2S]-[ferredoxin] + 2 S-adenosyl-L-methionine = 2-methyladenosine(37) in tRNA + 5'-deoxyadenosine + L-methionine + 2 oxidized [2Fe-2S]-[ferredoxin] + S-adenosyl-L-homocysteine</text>
        <dbReference type="Rhea" id="RHEA:43332"/>
        <dbReference type="Rhea" id="RHEA-COMP:10000"/>
        <dbReference type="Rhea" id="RHEA-COMP:10001"/>
        <dbReference type="Rhea" id="RHEA-COMP:10162"/>
        <dbReference type="Rhea" id="RHEA-COMP:10485"/>
        <dbReference type="ChEBI" id="CHEBI:17319"/>
        <dbReference type="ChEBI" id="CHEBI:33737"/>
        <dbReference type="ChEBI" id="CHEBI:33738"/>
        <dbReference type="ChEBI" id="CHEBI:57844"/>
        <dbReference type="ChEBI" id="CHEBI:57856"/>
        <dbReference type="ChEBI" id="CHEBI:59789"/>
        <dbReference type="ChEBI" id="CHEBI:74411"/>
        <dbReference type="ChEBI" id="CHEBI:74497"/>
        <dbReference type="EC" id="2.1.1.192"/>
    </reaction>
</comment>
<evidence type="ECO:0000256" key="7">
    <source>
        <dbReference type="ARBA" id="ARBA00022679"/>
    </source>
</evidence>
<dbReference type="Gene3D" id="3.20.20.70">
    <property type="entry name" value="Aldolase class I"/>
    <property type="match status" value="1"/>
</dbReference>
<accession>A0A250IHI4</accession>
<dbReference type="KEGG" id="mbd:MEBOL_004746"/>
<feature type="binding site" evidence="13">
    <location>
        <position position="307"/>
    </location>
    <ligand>
        <name>S-adenosyl-L-methionine</name>
        <dbReference type="ChEBI" id="CHEBI:59789"/>
    </ligand>
</feature>
<keyword evidence="8 13" id="KW-0949">S-adenosyl-L-methionine</keyword>
<evidence type="ECO:0000256" key="8">
    <source>
        <dbReference type="ARBA" id="ARBA00022691"/>
    </source>
</evidence>
<keyword evidence="12 13" id="KW-1015">Disulfide bond</keyword>
<dbReference type="InterPro" id="IPR004383">
    <property type="entry name" value="rRNA_lsu_MTrfase_RlmN/Cfr"/>
</dbReference>
<feature type="domain" description="Radical SAM core" evidence="14">
    <location>
        <begin position="112"/>
        <end position="345"/>
    </location>
</feature>
<evidence type="ECO:0000256" key="12">
    <source>
        <dbReference type="ARBA" id="ARBA00023157"/>
    </source>
</evidence>
<comment type="similarity">
    <text evidence="2 13">Belongs to the radical SAM superfamily. RlmN family.</text>
</comment>
<feature type="binding site" evidence="13">
    <location>
        <position position="208"/>
    </location>
    <ligand>
        <name>S-adenosyl-L-methionine</name>
        <dbReference type="ChEBI" id="CHEBI:59789"/>
    </ligand>
</feature>
<dbReference type="FunFam" id="3.20.20.70:FF:000014">
    <property type="entry name" value="Probable dual-specificity RNA methyltransferase RlmN"/>
    <property type="match status" value="1"/>
</dbReference>
<dbReference type="PANTHER" id="PTHR30544">
    <property type="entry name" value="23S RRNA METHYLTRANSFERASE"/>
    <property type="match status" value="1"/>
</dbReference>
<evidence type="ECO:0000256" key="6">
    <source>
        <dbReference type="ARBA" id="ARBA00022603"/>
    </source>
</evidence>
<feature type="active site" description="S-methylcysteine intermediate" evidence="13">
    <location>
        <position position="350"/>
    </location>
</feature>
<evidence type="ECO:0000256" key="9">
    <source>
        <dbReference type="ARBA" id="ARBA00022723"/>
    </source>
</evidence>
<keyword evidence="3 13" id="KW-0004">4Fe-4S</keyword>
<dbReference type="PROSITE" id="PS51918">
    <property type="entry name" value="RADICAL_SAM"/>
    <property type="match status" value="1"/>
</dbReference>
<comment type="function">
    <text evidence="13">Specifically methylates position 2 of adenine 2503 in 23S rRNA and position 2 of adenine 37 in tRNAs.</text>
</comment>
<feature type="binding site" evidence="13">
    <location>
        <begin position="231"/>
        <end position="233"/>
    </location>
    <ligand>
        <name>S-adenosyl-L-methionine</name>
        <dbReference type="ChEBI" id="CHEBI:59789"/>
    </ligand>
</feature>
<comment type="subcellular location">
    <subcellularLocation>
        <location evidence="1 13">Cytoplasm</location>
    </subcellularLocation>
</comment>
<dbReference type="GO" id="GO:0019843">
    <property type="term" value="F:rRNA binding"/>
    <property type="evidence" value="ECO:0007669"/>
    <property type="project" value="UniProtKB-UniRule"/>
</dbReference>
<proteinExistence type="inferred from homology"/>
<comment type="caution">
    <text evidence="13">Lacks conserved residue(s) required for the propagation of feature annotation.</text>
</comment>
<dbReference type="GO" id="GO:0051539">
    <property type="term" value="F:4 iron, 4 sulfur cluster binding"/>
    <property type="evidence" value="ECO:0007669"/>
    <property type="project" value="UniProtKB-UniRule"/>
</dbReference>
<dbReference type="NCBIfam" id="TIGR00048">
    <property type="entry name" value="rRNA_mod_RlmN"/>
    <property type="match status" value="1"/>
</dbReference>
<dbReference type="InterPro" id="IPR007197">
    <property type="entry name" value="rSAM"/>
</dbReference>
<protein>
    <recommendedName>
        <fullName evidence="13">Probable dual-specificity RNA methyltransferase RlmN</fullName>
        <ecNumber evidence="13">2.1.1.192</ecNumber>
    </recommendedName>
    <alternativeName>
        <fullName evidence="13">23S rRNA (adenine(2503)-C(2))-methyltransferase</fullName>
    </alternativeName>
    <alternativeName>
        <fullName evidence="13">23S rRNA m2A2503 methyltransferase</fullName>
    </alternativeName>
    <alternativeName>
        <fullName evidence="13">Ribosomal RNA large subunit methyltransferase N</fullName>
    </alternativeName>
    <alternativeName>
        <fullName evidence="13">tRNA (adenine(37)-C(2))-methyltransferase</fullName>
    </alternativeName>
    <alternativeName>
        <fullName evidence="13">tRNA m2A37 methyltransferase</fullName>
    </alternativeName>
</protein>
<dbReference type="HAMAP" id="MF_01849">
    <property type="entry name" value="RNA_methyltr_RlmN"/>
    <property type="match status" value="1"/>
</dbReference>
<dbReference type="GO" id="GO:0046872">
    <property type="term" value="F:metal ion binding"/>
    <property type="evidence" value="ECO:0007669"/>
    <property type="project" value="UniProtKB-KW"/>
</dbReference>
<dbReference type="PIRSF" id="PIRSF006004">
    <property type="entry name" value="CHP00048"/>
    <property type="match status" value="1"/>
</dbReference>
<dbReference type="Proteomes" id="UP000217289">
    <property type="component" value="Chromosome"/>
</dbReference>
<feature type="binding site" evidence="13">
    <location>
        <begin position="176"/>
        <end position="177"/>
    </location>
    <ligand>
        <name>S-adenosyl-L-methionine</name>
        <dbReference type="ChEBI" id="CHEBI:59789"/>
    </ligand>
</feature>
<keyword evidence="5 13" id="KW-0698">rRNA processing</keyword>
<dbReference type="Gene3D" id="1.10.150.530">
    <property type="match status" value="1"/>
</dbReference>
<name>A0A250IHI4_9BACT</name>
<dbReference type="GO" id="GO:0030488">
    <property type="term" value="P:tRNA methylation"/>
    <property type="evidence" value="ECO:0007669"/>
    <property type="project" value="UniProtKB-UniRule"/>
</dbReference>
<dbReference type="EMBL" id="CP022163">
    <property type="protein sequence ID" value="ATB31284.1"/>
    <property type="molecule type" value="Genomic_DNA"/>
</dbReference>
<evidence type="ECO:0000313" key="16">
    <source>
        <dbReference type="Proteomes" id="UP000217289"/>
    </source>
</evidence>
<feature type="active site" description="Proton acceptor" evidence="13">
    <location>
        <position position="106"/>
    </location>
</feature>
<keyword evidence="7 13" id="KW-0808">Transferase</keyword>
<dbReference type="Pfam" id="PF04055">
    <property type="entry name" value="Radical_SAM"/>
    <property type="match status" value="1"/>
</dbReference>
<evidence type="ECO:0000256" key="1">
    <source>
        <dbReference type="ARBA" id="ARBA00004496"/>
    </source>
</evidence>
<keyword evidence="6 13" id="KW-0489">Methyltransferase</keyword>
<keyword evidence="16" id="KW-1185">Reference proteome</keyword>
<dbReference type="GO" id="GO:0070475">
    <property type="term" value="P:rRNA base methylation"/>
    <property type="evidence" value="ECO:0007669"/>
    <property type="project" value="UniProtKB-UniRule"/>
</dbReference>
<comment type="miscellaneous">
    <text evidence="13">Reaction proceeds by a ping-pong mechanism involving intermediate methylation of a conserved cysteine residue.</text>
</comment>
<dbReference type="AlphaFoldDB" id="A0A250IHI4"/>
<dbReference type="GO" id="GO:0005737">
    <property type="term" value="C:cytoplasm"/>
    <property type="evidence" value="ECO:0007669"/>
    <property type="project" value="UniProtKB-SubCell"/>
</dbReference>
<evidence type="ECO:0000256" key="10">
    <source>
        <dbReference type="ARBA" id="ARBA00023004"/>
    </source>
</evidence>
<dbReference type="InterPro" id="IPR058240">
    <property type="entry name" value="rSAM_sf"/>
</dbReference>
<dbReference type="InterPro" id="IPR040072">
    <property type="entry name" value="Methyltransferase_A"/>
</dbReference>
<evidence type="ECO:0000313" key="15">
    <source>
        <dbReference type="EMBL" id="ATB31284.1"/>
    </source>
</evidence>
<dbReference type="EC" id="2.1.1.192" evidence="13"/>
<dbReference type="SUPFAM" id="SSF102114">
    <property type="entry name" value="Radical SAM enzymes"/>
    <property type="match status" value="1"/>
</dbReference>